<evidence type="ECO:0000259" key="1">
    <source>
        <dbReference type="PROSITE" id="PS51746"/>
    </source>
</evidence>
<dbReference type="PANTHER" id="PTHR47992">
    <property type="entry name" value="PROTEIN PHOSPHATASE"/>
    <property type="match status" value="1"/>
</dbReference>
<dbReference type="EMBL" id="LLKB01000005">
    <property type="protein sequence ID" value="KQC84474.1"/>
    <property type="molecule type" value="Genomic_DNA"/>
</dbReference>
<evidence type="ECO:0000313" key="2">
    <source>
        <dbReference type="EMBL" id="KQC84474.1"/>
    </source>
</evidence>
<dbReference type="SMART" id="SM00332">
    <property type="entry name" value="PP2Cc"/>
    <property type="match status" value="1"/>
</dbReference>
<dbReference type="Proteomes" id="UP000050833">
    <property type="component" value="Unassembled WGS sequence"/>
</dbReference>
<comment type="caution">
    <text evidence="2">The sequence shown here is derived from an EMBL/GenBank/DDBJ whole genome shotgun (WGS) entry which is preliminary data.</text>
</comment>
<accession>A0AAW3JQM8</accession>
<keyword evidence="3" id="KW-1185">Reference proteome</keyword>
<proteinExistence type="predicted"/>
<dbReference type="InterPro" id="IPR015655">
    <property type="entry name" value="PP2C"/>
</dbReference>
<name>A0AAW3JQM8_9FIRM</name>
<dbReference type="RefSeq" id="WP_055943171.1">
    <property type="nucleotide sequence ID" value="NZ_JAQDCV010000004.1"/>
</dbReference>
<dbReference type="Gene3D" id="3.60.40.10">
    <property type="entry name" value="PPM-type phosphatase domain"/>
    <property type="match status" value="1"/>
</dbReference>
<feature type="domain" description="PPM-type phosphatase" evidence="1">
    <location>
        <begin position="2"/>
        <end position="239"/>
    </location>
</feature>
<dbReference type="InterPro" id="IPR036457">
    <property type="entry name" value="PPM-type-like_dom_sf"/>
</dbReference>
<gene>
    <name evidence="2" type="ORF">APZ18_06845</name>
</gene>
<dbReference type="GO" id="GO:0004722">
    <property type="term" value="F:protein serine/threonine phosphatase activity"/>
    <property type="evidence" value="ECO:0007669"/>
    <property type="project" value="InterPro"/>
</dbReference>
<protein>
    <submittedName>
        <fullName evidence="2">Serine/threonine protein phosphatase</fullName>
    </submittedName>
</protein>
<reference evidence="2 3" key="1">
    <citation type="submission" date="2015-10" db="EMBL/GenBank/DDBJ databases">
        <title>Butyribacter intestini gen. nov., sp. nov., a butyric acid-producing bacterium of the family Lachnospiraceae isolated from the human faeces.</title>
        <authorList>
            <person name="Zou Y."/>
            <person name="Xue W."/>
            <person name="Luo G."/>
            <person name="Lv M."/>
        </authorList>
    </citation>
    <scope>NUCLEOTIDE SEQUENCE [LARGE SCALE GENOMIC DNA]</scope>
    <source>
        <strain evidence="2 3">TF01-11</strain>
    </source>
</reference>
<dbReference type="SMART" id="SM00331">
    <property type="entry name" value="PP2C_SIG"/>
    <property type="match status" value="1"/>
</dbReference>
<organism evidence="2 3">
    <name type="scientific">Butyribacter intestini</name>
    <dbReference type="NCBI Taxonomy" id="1703332"/>
    <lineage>
        <taxon>Bacteria</taxon>
        <taxon>Bacillati</taxon>
        <taxon>Bacillota</taxon>
        <taxon>Clostridia</taxon>
        <taxon>Lachnospirales</taxon>
        <taxon>Lachnospiraceae</taxon>
        <taxon>Butyribacter</taxon>
    </lineage>
</organism>
<sequence>MKAYAKTDIGSKRAMNQDSVYCNENSVGGFQNLFIVADGMGGHKAGDYASKLCVEKMAESIKNSESITPVTTLEEAVKVANNAVLAEAKANVEYEGMGTTMVVCTVMDNTLYIANIGDSRLYIISDDIKQITNDHSWVEEMVKKGELTESQARIHPQKNIITRALGIDETVHADYFEVDVKPDDKILMCSDGLTNMVEDDDIEYIVRHSGSIEKAVDSLVEKANENGGKDNITVILVEI</sequence>
<dbReference type="NCBIfam" id="NF033484">
    <property type="entry name" value="Stp1_PP2C_phos"/>
    <property type="match status" value="1"/>
</dbReference>
<dbReference type="CDD" id="cd00143">
    <property type="entry name" value="PP2Cc"/>
    <property type="match status" value="1"/>
</dbReference>
<dbReference type="AlphaFoldDB" id="A0AAW3JQM8"/>
<evidence type="ECO:0000313" key="3">
    <source>
        <dbReference type="Proteomes" id="UP000050833"/>
    </source>
</evidence>
<dbReference type="SUPFAM" id="SSF81606">
    <property type="entry name" value="PP2C-like"/>
    <property type="match status" value="1"/>
</dbReference>
<dbReference type="Pfam" id="PF13672">
    <property type="entry name" value="PP2C_2"/>
    <property type="match status" value="1"/>
</dbReference>
<dbReference type="PROSITE" id="PS51746">
    <property type="entry name" value="PPM_2"/>
    <property type="match status" value="1"/>
</dbReference>
<dbReference type="InterPro" id="IPR001932">
    <property type="entry name" value="PPM-type_phosphatase-like_dom"/>
</dbReference>